<reference evidence="2 3" key="1">
    <citation type="submission" date="2018-12" db="EMBL/GenBank/DDBJ databases">
        <authorList>
            <consortium name="Pathogen Informatics"/>
        </authorList>
    </citation>
    <scope>NUCLEOTIDE SEQUENCE [LARGE SCALE GENOMIC DNA]</scope>
    <source>
        <strain evidence="2 3">NCTC13652</strain>
    </source>
</reference>
<feature type="transmembrane region" description="Helical" evidence="1">
    <location>
        <begin position="50"/>
        <end position="77"/>
    </location>
</feature>
<organism evidence="2 3">
    <name type="scientific">Acidipropionibacterium jensenii</name>
    <dbReference type="NCBI Taxonomy" id="1749"/>
    <lineage>
        <taxon>Bacteria</taxon>
        <taxon>Bacillati</taxon>
        <taxon>Actinomycetota</taxon>
        <taxon>Actinomycetes</taxon>
        <taxon>Propionibacteriales</taxon>
        <taxon>Propionibacteriaceae</taxon>
        <taxon>Acidipropionibacterium</taxon>
    </lineage>
</organism>
<feature type="transmembrane region" description="Helical" evidence="1">
    <location>
        <begin position="354"/>
        <end position="373"/>
    </location>
</feature>
<keyword evidence="1" id="KW-1133">Transmembrane helix</keyword>
<accession>A0A3S4V2X7</accession>
<feature type="transmembrane region" description="Helical" evidence="1">
    <location>
        <begin position="411"/>
        <end position="435"/>
    </location>
</feature>
<dbReference type="RefSeq" id="WP_028702035.1">
    <property type="nucleotide sequence ID" value="NZ_LR134473.1"/>
</dbReference>
<dbReference type="EMBL" id="LR134473">
    <property type="protein sequence ID" value="VEI03557.1"/>
    <property type="molecule type" value="Genomic_DNA"/>
</dbReference>
<evidence type="ECO:0000313" key="2">
    <source>
        <dbReference type="EMBL" id="VEI03557.1"/>
    </source>
</evidence>
<feature type="transmembrane region" description="Helical" evidence="1">
    <location>
        <begin position="131"/>
        <end position="157"/>
    </location>
</feature>
<evidence type="ECO:0000256" key="1">
    <source>
        <dbReference type="SAM" id="Phobius"/>
    </source>
</evidence>
<feature type="transmembrane region" description="Helical" evidence="1">
    <location>
        <begin position="441"/>
        <end position="459"/>
    </location>
</feature>
<protein>
    <recommendedName>
        <fullName evidence="4">FtsX-like permease family</fullName>
    </recommendedName>
</protein>
<dbReference type="STRING" id="1122997.GCA_000425285_00132"/>
<feature type="transmembrane region" description="Helical" evidence="1">
    <location>
        <begin position="83"/>
        <end position="110"/>
    </location>
</feature>
<dbReference type="AlphaFoldDB" id="A0A3S4V2X7"/>
<sequence length="478" mass="48808">MTTGLPNPAENPTPVHYPSPLEMPGAGSLRSTAAIWPMLARPTLADRRSWGLPVTAFAVIATITLDVIAGAAVFWRIPGQMSVIYRGLSGLAAVLLVMPLATLASSAARLSARRRDERLSSLRLLGARSGTLRLLTLAEAGAHALVGCLIGILGYGLSIPLLGLLRVNGSRIGASSLLLSAPALAGVIGALLVLALASSAVSLRRVEISPLRVRMRSTAQRVSVARIIIGVVLLTVAASAGRIAPLLGVGTGPVVSIAVVLLAIAIGLGVISIVGPKLLAVYFRSRLRRARTAPAVVAARMVLESPRAAWRQVSALGSVCFVAVAGGAGVALIGKAGSADADPAGAMLIADIRTGIILTIAFAFATVACSVGINQTSAVLDRRDVEVGLDLVGMTMAEQEQARRRAVLGPLWFVMAVSIASAAIVLMPLVGVALILDPLTMAVTAAVVAAGALMVVGGLRATRSTLAGVLSGGLERID</sequence>
<keyword evidence="1" id="KW-0472">Membrane</keyword>
<feature type="transmembrane region" description="Helical" evidence="1">
    <location>
        <begin position="313"/>
        <end position="334"/>
    </location>
</feature>
<proteinExistence type="predicted"/>
<evidence type="ECO:0008006" key="4">
    <source>
        <dbReference type="Google" id="ProtNLM"/>
    </source>
</evidence>
<keyword evidence="1" id="KW-0812">Transmembrane</keyword>
<evidence type="ECO:0000313" key="3">
    <source>
        <dbReference type="Proteomes" id="UP000277858"/>
    </source>
</evidence>
<dbReference type="Proteomes" id="UP000277858">
    <property type="component" value="Chromosome"/>
</dbReference>
<feature type="transmembrane region" description="Helical" evidence="1">
    <location>
        <begin position="177"/>
        <end position="203"/>
    </location>
</feature>
<name>A0A3S4V2X7_9ACTN</name>
<gene>
    <name evidence="2" type="ORF">NCTC13652_01764</name>
</gene>
<feature type="transmembrane region" description="Helical" evidence="1">
    <location>
        <begin position="256"/>
        <end position="283"/>
    </location>
</feature>
<feature type="transmembrane region" description="Helical" evidence="1">
    <location>
        <begin position="224"/>
        <end position="244"/>
    </location>
</feature>
<keyword evidence="3" id="KW-1185">Reference proteome</keyword>